<organism evidence="1 2">
    <name type="scientific">Pagothenia borchgrevinki</name>
    <name type="common">Bald rockcod</name>
    <name type="synonym">Trematomus borchgrevinki</name>
    <dbReference type="NCBI Taxonomy" id="8213"/>
    <lineage>
        <taxon>Eukaryota</taxon>
        <taxon>Metazoa</taxon>
        <taxon>Chordata</taxon>
        <taxon>Craniata</taxon>
        <taxon>Vertebrata</taxon>
        <taxon>Euteleostomi</taxon>
        <taxon>Actinopterygii</taxon>
        <taxon>Neopterygii</taxon>
        <taxon>Teleostei</taxon>
        <taxon>Neoteleostei</taxon>
        <taxon>Acanthomorphata</taxon>
        <taxon>Eupercaria</taxon>
        <taxon>Perciformes</taxon>
        <taxon>Notothenioidei</taxon>
        <taxon>Nototheniidae</taxon>
        <taxon>Pagothenia</taxon>
    </lineage>
</organism>
<protein>
    <submittedName>
        <fullName evidence="1">Uncharacterized protein</fullName>
    </submittedName>
</protein>
<reference evidence="1 2" key="1">
    <citation type="journal article" date="2022" name="G3 (Bethesda)">
        <title>Evaluating Illumina-, Nanopore-, and PacBio-based genome assembly strategies with the bald notothen, Trematomus borchgrevinki.</title>
        <authorList>
            <person name="Rayamajhi N."/>
            <person name="Cheng C.C."/>
            <person name="Catchen J.M."/>
        </authorList>
    </citation>
    <scope>NUCLEOTIDE SEQUENCE [LARGE SCALE GENOMIC DNA]</scope>
    <source>
        <strain evidence="1">AGRC-2024</strain>
    </source>
</reference>
<dbReference type="Proteomes" id="UP001619887">
    <property type="component" value="Unassembled WGS sequence"/>
</dbReference>
<name>A0ABD2GDS2_PAGBO</name>
<evidence type="ECO:0000313" key="2">
    <source>
        <dbReference type="Proteomes" id="UP001619887"/>
    </source>
</evidence>
<reference evidence="1 2" key="2">
    <citation type="journal article" date="2024" name="G3 (Bethesda)">
        <title>The genome of the cryopelagic Antarctic bald notothen, Trematomus borchgrevinki.</title>
        <authorList>
            <person name="Rayamajhi N."/>
            <person name="Rivera-Colon A.G."/>
            <person name="Minhas B.F."/>
            <person name="Cheng C.C."/>
            <person name="Catchen J.M."/>
        </authorList>
    </citation>
    <scope>NUCLEOTIDE SEQUENCE [LARGE SCALE GENOMIC DNA]</scope>
    <source>
        <strain evidence="1">AGRC-2024</strain>
    </source>
</reference>
<dbReference type="EMBL" id="JBIYXZ010002079">
    <property type="protein sequence ID" value="KAL3052132.1"/>
    <property type="molecule type" value="Genomic_DNA"/>
</dbReference>
<keyword evidence="2" id="KW-1185">Reference proteome</keyword>
<comment type="caution">
    <text evidence="1">The sequence shown here is derived from an EMBL/GenBank/DDBJ whole genome shotgun (WGS) entry which is preliminary data.</text>
</comment>
<proteinExistence type="predicted"/>
<evidence type="ECO:0000313" key="1">
    <source>
        <dbReference type="EMBL" id="KAL3052132.1"/>
    </source>
</evidence>
<sequence length="34" mass="3822">MVPTCRPSAFIPQVRYDVDDGTVNYENIRPPDGV</sequence>
<gene>
    <name evidence="1" type="ORF">OYC64_004814</name>
</gene>
<accession>A0ABD2GDS2</accession>
<dbReference type="AlphaFoldDB" id="A0ABD2GDS2"/>